<evidence type="ECO:0000259" key="7">
    <source>
        <dbReference type="Pfam" id="PF01208"/>
    </source>
</evidence>
<evidence type="ECO:0000313" key="10">
    <source>
        <dbReference type="EMBL" id="SDW30548.1"/>
    </source>
</evidence>
<dbReference type="RefSeq" id="WP_072561975.1">
    <property type="nucleotide sequence ID" value="NZ_CP017921.1"/>
</dbReference>
<evidence type="ECO:0000256" key="4">
    <source>
        <dbReference type="ARBA" id="ARBA00022723"/>
    </source>
</evidence>
<dbReference type="GeneID" id="30583846"/>
<dbReference type="GO" id="GO:0032259">
    <property type="term" value="P:methylation"/>
    <property type="evidence" value="ECO:0007669"/>
    <property type="project" value="UniProtKB-KW"/>
</dbReference>
<dbReference type="GO" id="GO:0006730">
    <property type="term" value="P:one-carbon metabolic process"/>
    <property type="evidence" value="ECO:0007669"/>
    <property type="project" value="InterPro"/>
</dbReference>
<dbReference type="EC" id="2.1.1.-" evidence="9"/>
<organism evidence="8 11">
    <name type="scientific">Methanohalophilus halophilus</name>
    <dbReference type="NCBI Taxonomy" id="2177"/>
    <lineage>
        <taxon>Archaea</taxon>
        <taxon>Methanobacteriati</taxon>
        <taxon>Methanobacteriota</taxon>
        <taxon>Stenosarchaea group</taxon>
        <taxon>Methanomicrobia</taxon>
        <taxon>Methanosarcinales</taxon>
        <taxon>Methanosarcinaceae</taxon>
        <taxon>Methanohalophilus</taxon>
    </lineage>
</organism>
<dbReference type="GO" id="GO:0046872">
    <property type="term" value="F:metal ion binding"/>
    <property type="evidence" value="ECO:0007669"/>
    <property type="project" value="UniProtKB-KW"/>
</dbReference>
<dbReference type="NCBIfam" id="TIGR01463">
    <property type="entry name" value="mtaA_cmuA"/>
    <property type="match status" value="1"/>
</dbReference>
<gene>
    <name evidence="8" type="ORF">BHR79_08720</name>
    <name evidence="9" type="ORF">EFE40_06555</name>
    <name evidence="10" type="ORF">SAMN04515625_0652</name>
</gene>
<sequence>MSELTQKTRLTNALKGESVDKAPVASVTQTATVELMEMTGASWPEAHSDASKMAKLALASHTEAGLEAVRYPFCLTVLAEAMGCEVNMGTQNRQPSITEHPYKKGVDDLKMPDNLAELGRIPAVVEATGIVRDSVGEDVPIIAGMEGPVTLASDLASVKKFMKWSIKKPDDFKTILDFATDACIEYANILLDSGVDMICVADPVASPDLMNPATFNDTLKPCLSKFAEAVDCVKILHVCGNVTPILDMMGDCKFEGLSIEEKVKDVKEAKKTVEGRATLVGNVSSPFTILSGTPDKVKEEVKKALDDGISVVAPGCGIAPNSPLENVKALVEGRDEYFS</sequence>
<evidence type="ECO:0000256" key="2">
    <source>
        <dbReference type="ARBA" id="ARBA00022603"/>
    </source>
</evidence>
<reference evidence="8 11" key="1">
    <citation type="submission" date="2016-10" db="EMBL/GenBank/DDBJ databases">
        <title>Methanohalophilus halophilus.</title>
        <authorList>
            <person name="L'haridon S."/>
        </authorList>
    </citation>
    <scope>NUCLEOTIDE SEQUENCE [LARGE SCALE GENOMIC DNA]</scope>
    <source>
        <strain evidence="8 11">Z-7982</strain>
    </source>
</reference>
<dbReference type="STRING" id="2177.BHR79_08720"/>
<dbReference type="EMBL" id="FNMU01000002">
    <property type="protein sequence ID" value="SDW30548.1"/>
    <property type="molecule type" value="Genomic_DNA"/>
</dbReference>
<evidence type="ECO:0000313" key="8">
    <source>
        <dbReference type="EMBL" id="APH39553.1"/>
    </source>
</evidence>
<evidence type="ECO:0000313" key="13">
    <source>
        <dbReference type="Proteomes" id="UP000267921"/>
    </source>
</evidence>
<dbReference type="OrthoDB" id="124836at2157"/>
<dbReference type="NCBIfam" id="NF004889">
    <property type="entry name" value="PRK06252.1"/>
    <property type="match status" value="1"/>
</dbReference>
<evidence type="ECO:0000313" key="12">
    <source>
        <dbReference type="Proteomes" id="UP000198669"/>
    </source>
</evidence>
<dbReference type="Pfam" id="PF01208">
    <property type="entry name" value="URO-D"/>
    <property type="match status" value="1"/>
</dbReference>
<keyword evidence="4" id="KW-0479">Metal-binding</keyword>
<dbReference type="EMBL" id="RJJG01000004">
    <property type="protein sequence ID" value="RNI09115.1"/>
    <property type="molecule type" value="Genomic_DNA"/>
</dbReference>
<dbReference type="PANTHER" id="PTHR47099:SF1">
    <property type="entry name" value="METHYLCOBAMIDE:COM METHYLTRANSFERASE MTBA"/>
    <property type="match status" value="1"/>
</dbReference>
<dbReference type="AlphaFoldDB" id="A0A1L3Q3Y9"/>
<proteinExistence type="predicted"/>
<keyword evidence="11" id="KW-1185">Reference proteome</keyword>
<name>A0A1L3Q3Y9_9EURY</name>
<comment type="cofactor">
    <cofactor evidence="1">
        <name>Zn(2+)</name>
        <dbReference type="ChEBI" id="CHEBI:29105"/>
    </cofactor>
</comment>
<dbReference type="Proteomes" id="UP000198669">
    <property type="component" value="Unassembled WGS sequence"/>
</dbReference>
<dbReference type="InterPro" id="IPR038071">
    <property type="entry name" value="UROD/MetE-like_sf"/>
</dbReference>
<keyword evidence="2 8" id="KW-0489">Methyltransferase</keyword>
<dbReference type="KEGG" id="mhaz:BHR79_08720"/>
<dbReference type="GO" id="GO:0008168">
    <property type="term" value="F:methyltransferase activity"/>
    <property type="evidence" value="ECO:0007669"/>
    <property type="project" value="UniProtKB-KW"/>
</dbReference>
<dbReference type="InterPro" id="IPR006360">
    <property type="entry name" value="Mtase_MtaA_CmuA"/>
</dbReference>
<evidence type="ECO:0000256" key="1">
    <source>
        <dbReference type="ARBA" id="ARBA00001947"/>
    </source>
</evidence>
<dbReference type="GO" id="GO:0015948">
    <property type="term" value="P:methanogenesis"/>
    <property type="evidence" value="ECO:0007669"/>
    <property type="project" value="UniProtKB-KW"/>
</dbReference>
<evidence type="ECO:0000256" key="5">
    <source>
        <dbReference type="ARBA" id="ARBA00022833"/>
    </source>
</evidence>
<reference evidence="9 13" key="3">
    <citation type="submission" date="2018-10" db="EMBL/GenBank/DDBJ databases">
        <title>Cultivation of a novel Methanohalophilus strain from Kebrit Deep of the Red Sea and a genomic comparison of members of the genus Methanohalophilus.</title>
        <authorList>
            <person name="Guan Y."/>
            <person name="Ngugi D.K."/>
            <person name="Stingl U."/>
        </authorList>
    </citation>
    <scope>NUCLEOTIDE SEQUENCE [LARGE SCALE GENOMIC DNA]</scope>
    <source>
        <strain evidence="9 13">DSM 3094</strain>
    </source>
</reference>
<dbReference type="SUPFAM" id="SSF51726">
    <property type="entry name" value="UROD/MetE-like"/>
    <property type="match status" value="1"/>
</dbReference>
<accession>A0A1L3Q3Y9</accession>
<keyword evidence="6" id="KW-0484">Methanogenesis</keyword>
<dbReference type="EMBL" id="CP017921">
    <property type="protein sequence ID" value="APH39553.1"/>
    <property type="molecule type" value="Genomic_DNA"/>
</dbReference>
<dbReference type="Gene3D" id="3.20.20.210">
    <property type="match status" value="1"/>
</dbReference>
<reference evidence="10 12" key="2">
    <citation type="submission" date="2016-10" db="EMBL/GenBank/DDBJ databases">
        <authorList>
            <person name="de Groot N.N."/>
        </authorList>
    </citation>
    <scope>NUCLEOTIDE SEQUENCE [LARGE SCALE GENOMIC DNA]</scope>
    <source>
        <strain evidence="10 12">Z-7982</strain>
    </source>
</reference>
<evidence type="ECO:0000313" key="11">
    <source>
        <dbReference type="Proteomes" id="UP000186879"/>
    </source>
</evidence>
<dbReference type="Proteomes" id="UP000186879">
    <property type="component" value="Chromosome"/>
</dbReference>
<dbReference type="Proteomes" id="UP000267921">
    <property type="component" value="Unassembled WGS sequence"/>
</dbReference>
<dbReference type="CDD" id="cd03307">
    <property type="entry name" value="Mta_CmuA_like"/>
    <property type="match status" value="1"/>
</dbReference>
<feature type="domain" description="Uroporphyrinogen decarboxylase (URO-D)" evidence="7">
    <location>
        <begin position="5"/>
        <end position="337"/>
    </location>
</feature>
<protein>
    <submittedName>
        <fullName evidence="10">Methanol-specific methylcobalamin: coenzyme M methyltransferase</fullName>
    </submittedName>
    <submittedName>
        <fullName evidence="8">Methylcobamide--CoM methyltransferase</fullName>
    </submittedName>
    <submittedName>
        <fullName evidence="9">MtaA/CmuA family methyltransferase</fullName>
        <ecNumber evidence="9">2.1.1.-</ecNumber>
    </submittedName>
</protein>
<keyword evidence="5" id="KW-0862">Zinc</keyword>
<evidence type="ECO:0000256" key="3">
    <source>
        <dbReference type="ARBA" id="ARBA00022679"/>
    </source>
</evidence>
<dbReference type="InterPro" id="IPR052024">
    <property type="entry name" value="Methanogen_methyltrans"/>
</dbReference>
<keyword evidence="3 8" id="KW-0808">Transferase</keyword>
<dbReference type="InterPro" id="IPR000257">
    <property type="entry name" value="Uroporphyrinogen_deCOase"/>
</dbReference>
<dbReference type="NCBIfam" id="NF040654">
    <property type="entry name" value="MtaA_Meth"/>
    <property type="match status" value="1"/>
</dbReference>
<dbReference type="GO" id="GO:0004853">
    <property type="term" value="F:uroporphyrinogen decarboxylase activity"/>
    <property type="evidence" value="ECO:0007669"/>
    <property type="project" value="InterPro"/>
</dbReference>
<evidence type="ECO:0000256" key="6">
    <source>
        <dbReference type="ARBA" id="ARBA00022994"/>
    </source>
</evidence>
<evidence type="ECO:0000313" key="9">
    <source>
        <dbReference type="EMBL" id="RNI09115.1"/>
    </source>
</evidence>
<dbReference type="GO" id="GO:0006779">
    <property type="term" value="P:porphyrin-containing compound biosynthetic process"/>
    <property type="evidence" value="ECO:0007669"/>
    <property type="project" value="InterPro"/>
</dbReference>
<dbReference type="PANTHER" id="PTHR47099">
    <property type="entry name" value="METHYLCOBAMIDE:COM METHYLTRANSFERASE MTBA"/>
    <property type="match status" value="1"/>
</dbReference>